<evidence type="ECO:0000256" key="1">
    <source>
        <dbReference type="ARBA" id="ARBA00022737"/>
    </source>
</evidence>
<dbReference type="AlphaFoldDB" id="A0ABD3KKE2"/>
<comment type="caution">
    <text evidence="5">The sequence shown here is derived from an EMBL/GenBank/DDBJ whole genome shotgun (WGS) entry which is preliminary data.</text>
</comment>
<feature type="domain" description="Disease resistance N-terminal" evidence="4">
    <location>
        <begin position="11"/>
        <end position="51"/>
    </location>
</feature>
<name>A0ABD3KKE2_EUCGL</name>
<evidence type="ECO:0000256" key="2">
    <source>
        <dbReference type="ARBA" id="ARBA00022741"/>
    </source>
</evidence>
<organism evidence="5 6">
    <name type="scientific">Eucalyptus globulus</name>
    <name type="common">Tasmanian blue gum</name>
    <dbReference type="NCBI Taxonomy" id="34317"/>
    <lineage>
        <taxon>Eukaryota</taxon>
        <taxon>Viridiplantae</taxon>
        <taxon>Streptophyta</taxon>
        <taxon>Embryophyta</taxon>
        <taxon>Tracheophyta</taxon>
        <taxon>Spermatophyta</taxon>
        <taxon>Magnoliopsida</taxon>
        <taxon>eudicotyledons</taxon>
        <taxon>Gunneridae</taxon>
        <taxon>Pentapetalae</taxon>
        <taxon>rosids</taxon>
        <taxon>malvids</taxon>
        <taxon>Myrtales</taxon>
        <taxon>Myrtaceae</taxon>
        <taxon>Myrtoideae</taxon>
        <taxon>Eucalypteae</taxon>
        <taxon>Eucalyptus</taxon>
    </lineage>
</organism>
<proteinExistence type="predicted"/>
<accession>A0ABD3KKE2</accession>
<dbReference type="Pfam" id="PF18052">
    <property type="entry name" value="Rx_N"/>
    <property type="match status" value="1"/>
</dbReference>
<dbReference type="EMBL" id="JBJKBG010000005">
    <property type="protein sequence ID" value="KAL3738366.1"/>
    <property type="molecule type" value="Genomic_DNA"/>
</dbReference>
<evidence type="ECO:0000259" key="4">
    <source>
        <dbReference type="Pfam" id="PF18052"/>
    </source>
</evidence>
<dbReference type="Gene3D" id="1.20.5.4130">
    <property type="match status" value="1"/>
</dbReference>
<evidence type="ECO:0000256" key="3">
    <source>
        <dbReference type="ARBA" id="ARBA00022821"/>
    </source>
</evidence>
<keyword evidence="6" id="KW-1185">Reference proteome</keyword>
<sequence>MTELLFLLMGQTIGKLLVDKAKFLWGVAGKVEDLQKERKLIQCLLRDADTR</sequence>
<dbReference type="Proteomes" id="UP001634007">
    <property type="component" value="Unassembled WGS sequence"/>
</dbReference>
<evidence type="ECO:0000313" key="5">
    <source>
        <dbReference type="EMBL" id="KAL3738366.1"/>
    </source>
</evidence>
<reference evidence="5 6" key="1">
    <citation type="submission" date="2024-11" db="EMBL/GenBank/DDBJ databases">
        <title>Chromosome-level genome assembly of Eucalyptus globulus Labill. provides insights into its genome evolution.</title>
        <authorList>
            <person name="Li X."/>
        </authorList>
    </citation>
    <scope>NUCLEOTIDE SEQUENCE [LARGE SCALE GENOMIC DNA]</scope>
    <source>
        <strain evidence="5">CL2024</strain>
        <tissue evidence="5">Fresh tender leaves</tissue>
    </source>
</reference>
<gene>
    <name evidence="5" type="ORF">ACJRO7_019834</name>
</gene>
<dbReference type="GO" id="GO:0006952">
    <property type="term" value="P:defense response"/>
    <property type="evidence" value="ECO:0007669"/>
    <property type="project" value="UniProtKB-KW"/>
</dbReference>
<keyword evidence="3" id="KW-0611">Plant defense</keyword>
<keyword evidence="2" id="KW-0547">Nucleotide-binding</keyword>
<dbReference type="InterPro" id="IPR041118">
    <property type="entry name" value="Rx_N"/>
</dbReference>
<protein>
    <recommendedName>
        <fullName evidence="4">Disease resistance N-terminal domain-containing protein</fullName>
    </recommendedName>
</protein>
<dbReference type="GO" id="GO:0000166">
    <property type="term" value="F:nucleotide binding"/>
    <property type="evidence" value="ECO:0007669"/>
    <property type="project" value="UniProtKB-KW"/>
</dbReference>
<evidence type="ECO:0000313" key="6">
    <source>
        <dbReference type="Proteomes" id="UP001634007"/>
    </source>
</evidence>
<keyword evidence="1" id="KW-0677">Repeat</keyword>